<dbReference type="GeneID" id="301107110"/>
<dbReference type="GO" id="GO:0035556">
    <property type="term" value="P:intracellular signal transduction"/>
    <property type="evidence" value="ECO:0007669"/>
    <property type="project" value="InterPro"/>
</dbReference>
<dbReference type="InterPro" id="IPR029787">
    <property type="entry name" value="Nucleotide_cyclase"/>
</dbReference>
<proteinExistence type="predicted"/>
<name>A0A7Y6N567_9BURK</name>
<dbReference type="Gene3D" id="3.30.70.1230">
    <property type="entry name" value="Nucleotide cyclase"/>
    <property type="match status" value="1"/>
</dbReference>
<comment type="caution">
    <text evidence="2">The sequence shown here is derived from an EMBL/GenBank/DDBJ whole genome shotgun (WGS) entry which is preliminary data.</text>
</comment>
<dbReference type="EMBL" id="JAALDK010000004">
    <property type="protein sequence ID" value="NUY06151.1"/>
    <property type="molecule type" value="Genomic_DNA"/>
</dbReference>
<dbReference type="CDD" id="cd07302">
    <property type="entry name" value="CHD"/>
    <property type="match status" value="1"/>
</dbReference>
<accession>A0A7Y6N567</accession>
<feature type="domain" description="Guanylate cyclase" evidence="1">
    <location>
        <begin position="58"/>
        <end position="191"/>
    </location>
</feature>
<sequence>MTLKDLGADIAAEVETILSGEFRITVTNTNTVPHSDDGAITFPNLDSKEQACKVVETCVVFIDIRRSTELNLAHRPQTVAKLYSSFVRAMVRCAEQFNGHVRGIIGDRVMIMFDRNNCFSNAVHTAAAMNTVSEHIINRHFKHGEVACGIGIDFGRMLATKTGFRRHGVQRHSYRSLVWLGRPANVASKLTDIANKPAVTQWETKARVAYDYGFGTGWHWSDESLEQFVSKLQAQYAPSRVVHTSPFYGSFFTSPELITLRPATPPILMTKTVYDGYCGVYPNATIVRQGTLKQYSVQVPGYDGQIYGGNLVYEDMKQ</sequence>
<dbReference type="GO" id="GO:0004016">
    <property type="term" value="F:adenylate cyclase activity"/>
    <property type="evidence" value="ECO:0007669"/>
    <property type="project" value="UniProtKB-ARBA"/>
</dbReference>
<evidence type="ECO:0000313" key="3">
    <source>
        <dbReference type="Proteomes" id="UP000594380"/>
    </source>
</evidence>
<evidence type="ECO:0000259" key="1">
    <source>
        <dbReference type="PROSITE" id="PS50125"/>
    </source>
</evidence>
<dbReference type="Pfam" id="PF00211">
    <property type="entry name" value="Guanylate_cyc"/>
    <property type="match status" value="1"/>
</dbReference>
<protein>
    <submittedName>
        <fullName evidence="2">Adenylate/guanylate cyclase domain-containing protein</fullName>
    </submittedName>
</protein>
<reference evidence="2 3" key="1">
    <citation type="submission" date="2020-02" db="EMBL/GenBank/DDBJ databases">
        <title>Paraburkholderia simonii sp. nov. and Paraburkholderia youngii sp. nov. Brazilian and Mexican Mimosa-associated rhizobia.</title>
        <authorList>
            <person name="Mavima L."/>
            <person name="Beukes C.W."/>
            <person name="Chan W.Y."/>
            <person name="Palmer M."/>
            <person name="De Meyer S.E."/>
            <person name="James E.K."/>
            <person name="Venter S.N."/>
            <person name="Steenkamp E.T."/>
        </authorList>
    </citation>
    <scope>NUCLEOTIDE SEQUENCE [LARGE SCALE GENOMIC DNA]</scope>
    <source>
        <strain evidence="2 3">JPY169</strain>
    </source>
</reference>
<dbReference type="AlphaFoldDB" id="A0A7Y6N567"/>
<evidence type="ECO:0000313" key="2">
    <source>
        <dbReference type="EMBL" id="NUY06151.1"/>
    </source>
</evidence>
<dbReference type="Proteomes" id="UP000594380">
    <property type="component" value="Unassembled WGS sequence"/>
</dbReference>
<gene>
    <name evidence="2" type="ORF">G5S42_43290</name>
</gene>
<dbReference type="InterPro" id="IPR001054">
    <property type="entry name" value="A/G_cyclase"/>
</dbReference>
<dbReference type="GO" id="GO:0009190">
    <property type="term" value="P:cyclic nucleotide biosynthetic process"/>
    <property type="evidence" value="ECO:0007669"/>
    <property type="project" value="InterPro"/>
</dbReference>
<dbReference type="PROSITE" id="PS50125">
    <property type="entry name" value="GUANYLATE_CYCLASE_2"/>
    <property type="match status" value="1"/>
</dbReference>
<organism evidence="2 3">
    <name type="scientific">Paraburkholderia youngii</name>
    <dbReference type="NCBI Taxonomy" id="2782701"/>
    <lineage>
        <taxon>Bacteria</taxon>
        <taxon>Pseudomonadati</taxon>
        <taxon>Pseudomonadota</taxon>
        <taxon>Betaproteobacteria</taxon>
        <taxon>Burkholderiales</taxon>
        <taxon>Burkholderiaceae</taxon>
        <taxon>Paraburkholderia</taxon>
    </lineage>
</organism>
<dbReference type="SUPFAM" id="SSF55073">
    <property type="entry name" value="Nucleotide cyclase"/>
    <property type="match status" value="1"/>
</dbReference>
<dbReference type="RefSeq" id="WP_176112671.1">
    <property type="nucleotide sequence ID" value="NZ_JAALDK010000004.1"/>
</dbReference>